<accession>A0A5E6MF05</accession>
<feature type="region of interest" description="Disordered" evidence="1">
    <location>
        <begin position="1"/>
        <end position="28"/>
    </location>
</feature>
<dbReference type="SMART" id="SM00943">
    <property type="entry name" value="Prim-Pol"/>
    <property type="match status" value="1"/>
</dbReference>
<sequence>MEESSLRANSRYSPESNGKVGLAGWPLPEQEATTAASRSLEALAPEAIQSQLLPSQAIATAMNRPQSRETIETLAWALAYLAHGFSVIPIEARGKRPLIPWQAFQQKPPDPEIVRRWFRGAPQANVAIVTGQLSGIIVLDIDPSHGGRESLSVLEQTSGPLPATVEALTGGEAATSTLSIPGLP</sequence>
<name>A0A5E6MF05_9BACT</name>
<dbReference type="EMBL" id="CABFUZ020000025">
    <property type="protein sequence ID" value="VVM04647.1"/>
    <property type="molecule type" value="Genomic_DNA"/>
</dbReference>
<dbReference type="CDD" id="cd04859">
    <property type="entry name" value="Prim_Pol"/>
    <property type="match status" value="1"/>
</dbReference>
<protein>
    <recommendedName>
        <fullName evidence="2">DNA primase/polymerase bifunctional N-terminal domain-containing protein</fullName>
    </recommendedName>
</protein>
<evidence type="ECO:0000256" key="1">
    <source>
        <dbReference type="SAM" id="MobiDB-lite"/>
    </source>
</evidence>
<keyword evidence="4" id="KW-1185">Reference proteome</keyword>
<proteinExistence type="predicted"/>
<feature type="domain" description="DNA primase/polymerase bifunctional N-terminal" evidence="2">
    <location>
        <begin position="77"/>
        <end position="183"/>
    </location>
</feature>
<dbReference type="SUPFAM" id="SSF56747">
    <property type="entry name" value="Prim-pol domain"/>
    <property type="match status" value="1"/>
</dbReference>
<comment type="caution">
    <text evidence="3">The sequence shown here is derived from an EMBL/GenBank/DDBJ whole genome shotgun (WGS) entry which is preliminary data.</text>
</comment>
<evidence type="ECO:0000259" key="2">
    <source>
        <dbReference type="SMART" id="SM00943"/>
    </source>
</evidence>
<gene>
    <name evidence="3" type="ORF">MAMC_00163</name>
</gene>
<evidence type="ECO:0000313" key="4">
    <source>
        <dbReference type="Proteomes" id="UP000381693"/>
    </source>
</evidence>
<evidence type="ECO:0000313" key="3">
    <source>
        <dbReference type="EMBL" id="VVM04647.1"/>
    </source>
</evidence>
<reference evidence="3" key="1">
    <citation type="submission" date="2019-09" db="EMBL/GenBank/DDBJ databases">
        <authorList>
            <person name="Cremers G."/>
        </authorList>
    </citation>
    <scope>NUCLEOTIDE SEQUENCE [LARGE SCALE GENOMIC DNA]</scope>
    <source>
        <strain evidence="3">3B</strain>
    </source>
</reference>
<dbReference type="AlphaFoldDB" id="A0A5E6MF05"/>
<dbReference type="Gene3D" id="3.30.720.160">
    <property type="entry name" value="Bifunctional DNA primase/polymerase, N-terminal"/>
    <property type="match status" value="1"/>
</dbReference>
<dbReference type="InterPro" id="IPR015330">
    <property type="entry name" value="DNA_primase/pol_bifunc_N"/>
</dbReference>
<dbReference type="Proteomes" id="UP000381693">
    <property type="component" value="Unassembled WGS sequence"/>
</dbReference>
<organism evidence="3 4">
    <name type="scientific">Methylacidimicrobium cyclopophantes</name>
    <dbReference type="NCBI Taxonomy" id="1041766"/>
    <lineage>
        <taxon>Bacteria</taxon>
        <taxon>Pseudomonadati</taxon>
        <taxon>Verrucomicrobiota</taxon>
        <taxon>Methylacidimicrobium</taxon>
    </lineage>
</organism>
<feature type="compositionally biased region" description="Polar residues" evidence="1">
    <location>
        <begin position="1"/>
        <end position="16"/>
    </location>
</feature>
<dbReference type="Pfam" id="PF09250">
    <property type="entry name" value="Prim-Pol"/>
    <property type="match status" value="1"/>
</dbReference>